<evidence type="ECO:0000313" key="1">
    <source>
        <dbReference type="EMBL" id="KAH3793062.1"/>
    </source>
</evidence>
<sequence length="220" mass="24716">MGGSRTHESCDEYIQLFRRDEYIQLFHRDEYRSTRRRPQLPGIVTTNQKHMITGSEIEPGSSRIRPSRVCGQSLRRTKSASDNPCEGRTTQAPEVPGWQAMESPSRSMVRSSLETANMSPGAAPQPIPTTAGFDNIIFVFSLGSFIQSAEVTFNWQDSNIGMLANYGNIASTVTVIPVKPARRQHGHTHGSMKHQLIAPASWVRSSPWRRFLQAQKDPEY</sequence>
<name>A0A9D4F7A4_DREPO</name>
<protein>
    <submittedName>
        <fullName evidence="1">Uncharacterized protein</fullName>
    </submittedName>
</protein>
<dbReference type="EMBL" id="JAIWYP010000007">
    <property type="protein sequence ID" value="KAH3793062.1"/>
    <property type="molecule type" value="Genomic_DNA"/>
</dbReference>
<evidence type="ECO:0000313" key="2">
    <source>
        <dbReference type="Proteomes" id="UP000828390"/>
    </source>
</evidence>
<reference evidence="1" key="1">
    <citation type="journal article" date="2019" name="bioRxiv">
        <title>The Genome of the Zebra Mussel, Dreissena polymorpha: A Resource for Invasive Species Research.</title>
        <authorList>
            <person name="McCartney M.A."/>
            <person name="Auch B."/>
            <person name="Kono T."/>
            <person name="Mallez S."/>
            <person name="Zhang Y."/>
            <person name="Obille A."/>
            <person name="Becker A."/>
            <person name="Abrahante J.E."/>
            <person name="Garbe J."/>
            <person name="Badalamenti J.P."/>
            <person name="Herman A."/>
            <person name="Mangelson H."/>
            <person name="Liachko I."/>
            <person name="Sullivan S."/>
            <person name="Sone E.D."/>
            <person name="Koren S."/>
            <person name="Silverstein K.A.T."/>
            <person name="Beckman K.B."/>
            <person name="Gohl D.M."/>
        </authorList>
    </citation>
    <scope>NUCLEOTIDE SEQUENCE</scope>
    <source>
        <strain evidence="1">Duluth1</strain>
        <tissue evidence="1">Whole animal</tissue>
    </source>
</reference>
<gene>
    <name evidence="1" type="ORF">DPMN_146564</name>
</gene>
<keyword evidence="2" id="KW-1185">Reference proteome</keyword>
<reference evidence="1" key="2">
    <citation type="submission" date="2020-11" db="EMBL/GenBank/DDBJ databases">
        <authorList>
            <person name="McCartney M.A."/>
            <person name="Auch B."/>
            <person name="Kono T."/>
            <person name="Mallez S."/>
            <person name="Becker A."/>
            <person name="Gohl D.M."/>
            <person name="Silverstein K.A.T."/>
            <person name="Koren S."/>
            <person name="Bechman K.B."/>
            <person name="Herman A."/>
            <person name="Abrahante J.E."/>
            <person name="Garbe J."/>
        </authorList>
    </citation>
    <scope>NUCLEOTIDE SEQUENCE</scope>
    <source>
        <strain evidence="1">Duluth1</strain>
        <tissue evidence="1">Whole animal</tissue>
    </source>
</reference>
<comment type="caution">
    <text evidence="1">The sequence shown here is derived from an EMBL/GenBank/DDBJ whole genome shotgun (WGS) entry which is preliminary data.</text>
</comment>
<proteinExistence type="predicted"/>
<organism evidence="1 2">
    <name type="scientific">Dreissena polymorpha</name>
    <name type="common">Zebra mussel</name>
    <name type="synonym">Mytilus polymorpha</name>
    <dbReference type="NCBI Taxonomy" id="45954"/>
    <lineage>
        <taxon>Eukaryota</taxon>
        <taxon>Metazoa</taxon>
        <taxon>Spiralia</taxon>
        <taxon>Lophotrochozoa</taxon>
        <taxon>Mollusca</taxon>
        <taxon>Bivalvia</taxon>
        <taxon>Autobranchia</taxon>
        <taxon>Heteroconchia</taxon>
        <taxon>Euheterodonta</taxon>
        <taxon>Imparidentia</taxon>
        <taxon>Neoheterodontei</taxon>
        <taxon>Myida</taxon>
        <taxon>Dreissenoidea</taxon>
        <taxon>Dreissenidae</taxon>
        <taxon>Dreissena</taxon>
    </lineage>
</organism>
<accession>A0A9D4F7A4</accession>
<dbReference type="AlphaFoldDB" id="A0A9D4F7A4"/>
<dbReference type="Proteomes" id="UP000828390">
    <property type="component" value="Unassembled WGS sequence"/>
</dbReference>